<dbReference type="EMBL" id="BKCL01000001">
    <property type="protein sequence ID" value="GEQ96885.1"/>
    <property type="molecule type" value="Genomic_DNA"/>
</dbReference>
<evidence type="ECO:0000256" key="6">
    <source>
        <dbReference type="ARBA" id="ARBA00023316"/>
    </source>
</evidence>
<dbReference type="PANTHER" id="PTHR30518">
    <property type="entry name" value="ENDOLYTIC MUREIN TRANSGLYCOSYLASE"/>
    <property type="match status" value="1"/>
</dbReference>
<keyword evidence="7" id="KW-0997">Cell inner membrane</keyword>
<reference evidence="8 9" key="1">
    <citation type="submission" date="2019-09" db="EMBL/GenBank/DDBJ databases">
        <title>NBRP : Genome information of microbial organism related human and environment.</title>
        <authorList>
            <person name="Hattori M."/>
            <person name="Oshima K."/>
            <person name="Inaba H."/>
            <person name="Suda W."/>
            <person name="Sakamoto M."/>
            <person name="Iino T."/>
            <person name="Kitahara M."/>
            <person name="Oshida Y."/>
            <person name="Iida T."/>
            <person name="Kudo T."/>
            <person name="Itoh T."/>
            <person name="Ohkuma M."/>
        </authorList>
    </citation>
    <scope>NUCLEOTIDE SEQUENCE [LARGE SCALE GENOMIC DNA]</scope>
    <source>
        <strain evidence="8 9">Hi-2</strain>
    </source>
</reference>
<dbReference type="Gene3D" id="3.30.160.60">
    <property type="entry name" value="Classic Zinc Finger"/>
    <property type="match status" value="1"/>
</dbReference>
<dbReference type="Pfam" id="PF02618">
    <property type="entry name" value="YceG"/>
    <property type="match status" value="1"/>
</dbReference>
<comment type="catalytic activity">
    <reaction evidence="7">
        <text>a peptidoglycan chain = a peptidoglycan chain with N-acetyl-1,6-anhydromuramyl-[peptide] at the reducing end + a peptidoglycan chain with N-acetylglucosamine at the non-reducing end.</text>
        <dbReference type="EC" id="4.2.2.29"/>
    </reaction>
</comment>
<comment type="function">
    <text evidence="7">Functions as a peptidoglycan terminase that cleaves nascent peptidoglycan strands endolytically to terminate their elongation.</text>
</comment>
<dbReference type="NCBIfam" id="TIGR00247">
    <property type="entry name" value="endolytic transglycosylase MltG"/>
    <property type="match status" value="1"/>
</dbReference>
<dbReference type="RefSeq" id="WP_149999458.1">
    <property type="nucleotide sequence ID" value="NZ_BKCL01000001.1"/>
</dbReference>
<dbReference type="GO" id="GO:0009252">
    <property type="term" value="P:peptidoglycan biosynthetic process"/>
    <property type="evidence" value="ECO:0007669"/>
    <property type="project" value="UniProtKB-UniRule"/>
</dbReference>
<keyword evidence="3 7" id="KW-1133">Transmembrane helix</keyword>
<evidence type="ECO:0000256" key="2">
    <source>
        <dbReference type="ARBA" id="ARBA00022692"/>
    </source>
</evidence>
<keyword evidence="1 7" id="KW-1003">Cell membrane</keyword>
<gene>
    <name evidence="7" type="primary">mltG</name>
    <name evidence="8" type="ORF">JCM17844_05220</name>
</gene>
<dbReference type="HAMAP" id="MF_02065">
    <property type="entry name" value="MltG"/>
    <property type="match status" value="1"/>
</dbReference>
<evidence type="ECO:0000256" key="4">
    <source>
        <dbReference type="ARBA" id="ARBA00023136"/>
    </source>
</evidence>
<accession>A0A5A7MPH3</accession>
<organism evidence="8 9">
    <name type="scientific">Iodidimonas gelatinilytica</name>
    <dbReference type="NCBI Taxonomy" id="1236966"/>
    <lineage>
        <taxon>Bacteria</taxon>
        <taxon>Pseudomonadati</taxon>
        <taxon>Pseudomonadota</taxon>
        <taxon>Alphaproteobacteria</taxon>
        <taxon>Iodidimonadales</taxon>
        <taxon>Iodidimonadaceae</taxon>
        <taxon>Iodidimonas</taxon>
    </lineage>
</organism>
<protein>
    <recommendedName>
        <fullName evidence="7">Endolytic murein transglycosylase</fullName>
        <ecNumber evidence="7">4.2.2.29</ecNumber>
    </recommendedName>
    <alternativeName>
        <fullName evidence="7">Peptidoglycan lytic transglycosylase</fullName>
    </alternativeName>
    <alternativeName>
        <fullName evidence="7">Peptidoglycan polymerization terminase</fullName>
    </alternativeName>
</protein>
<dbReference type="Proteomes" id="UP000322084">
    <property type="component" value="Unassembled WGS sequence"/>
</dbReference>
<evidence type="ECO:0000256" key="7">
    <source>
        <dbReference type="HAMAP-Rule" id="MF_02065"/>
    </source>
</evidence>
<dbReference type="EC" id="4.2.2.29" evidence="7"/>
<dbReference type="AlphaFoldDB" id="A0A5A7MPH3"/>
<name>A0A5A7MPH3_9PROT</name>
<proteinExistence type="inferred from homology"/>
<dbReference type="GO" id="GO:0008932">
    <property type="term" value="F:lytic endotransglycosylase activity"/>
    <property type="evidence" value="ECO:0007669"/>
    <property type="project" value="UniProtKB-UniRule"/>
</dbReference>
<comment type="caution">
    <text evidence="8">The sequence shown here is derived from an EMBL/GenBank/DDBJ whole genome shotgun (WGS) entry which is preliminary data.</text>
</comment>
<keyword evidence="4 7" id="KW-0472">Membrane</keyword>
<keyword evidence="5 7" id="KW-0456">Lyase</keyword>
<evidence type="ECO:0000313" key="9">
    <source>
        <dbReference type="Proteomes" id="UP000322084"/>
    </source>
</evidence>
<dbReference type="Gene3D" id="3.30.1490.480">
    <property type="entry name" value="Endolytic murein transglycosylase"/>
    <property type="match status" value="1"/>
</dbReference>
<evidence type="ECO:0000256" key="3">
    <source>
        <dbReference type="ARBA" id="ARBA00022989"/>
    </source>
</evidence>
<dbReference type="CDD" id="cd08010">
    <property type="entry name" value="MltG_like"/>
    <property type="match status" value="1"/>
</dbReference>
<dbReference type="GO" id="GO:0071555">
    <property type="term" value="P:cell wall organization"/>
    <property type="evidence" value="ECO:0007669"/>
    <property type="project" value="UniProtKB-KW"/>
</dbReference>
<sequence>MTRGRVTISIFALLLILTGLAGGLFYHQISRPGPLSTPQRILVERGKGLGAIAHMLEQHGLLRDRLSFRLTARLLKADRDVRAGEFEIKPHASVLEILDELRFGDAVLRRVTIPEGLSSAQIVALLSETEGLVGEIDRIPAEGTLLPETYYFSYGDERQTILKRMERAQLDLLALLWPDRAPDLPFSTELEAITLASIIEKETANHAEKPLVASVFVNRLRRNMRLQSDPTVIYGVTGGEPLGRPILRSELDRETPFNTYRIKGLPPHPIANPGAASIAAALHPADSDYLYFVADGKGGHAFATRLFEHNANVARWRRLLKDRTTSSETVSK</sequence>
<comment type="similarity">
    <text evidence="7">Belongs to the transglycosylase MltG family.</text>
</comment>
<dbReference type="InterPro" id="IPR003770">
    <property type="entry name" value="MLTG-like"/>
</dbReference>
<feature type="site" description="Important for catalytic activity" evidence="7">
    <location>
        <position position="202"/>
    </location>
</feature>
<dbReference type="GO" id="GO:0005886">
    <property type="term" value="C:plasma membrane"/>
    <property type="evidence" value="ECO:0007669"/>
    <property type="project" value="UniProtKB-UniRule"/>
</dbReference>
<keyword evidence="6 7" id="KW-0961">Cell wall biogenesis/degradation</keyword>
<evidence type="ECO:0000313" key="8">
    <source>
        <dbReference type="EMBL" id="GEQ96885.1"/>
    </source>
</evidence>
<keyword evidence="2 7" id="KW-0812">Transmembrane</keyword>
<evidence type="ECO:0000256" key="1">
    <source>
        <dbReference type="ARBA" id="ARBA00022475"/>
    </source>
</evidence>
<evidence type="ECO:0000256" key="5">
    <source>
        <dbReference type="ARBA" id="ARBA00023239"/>
    </source>
</evidence>
<dbReference type="PANTHER" id="PTHR30518:SF2">
    <property type="entry name" value="ENDOLYTIC MUREIN TRANSGLYCOSYLASE"/>
    <property type="match status" value="1"/>
</dbReference>